<organism evidence="1 3">
    <name type="scientific">Medicago truncatula</name>
    <name type="common">Barrel medic</name>
    <name type="synonym">Medicago tribuloides</name>
    <dbReference type="NCBI Taxonomy" id="3880"/>
    <lineage>
        <taxon>Eukaryota</taxon>
        <taxon>Viridiplantae</taxon>
        <taxon>Streptophyta</taxon>
        <taxon>Embryophyta</taxon>
        <taxon>Tracheophyta</taxon>
        <taxon>Spermatophyta</taxon>
        <taxon>Magnoliopsida</taxon>
        <taxon>eudicotyledons</taxon>
        <taxon>Gunneridae</taxon>
        <taxon>Pentapetalae</taxon>
        <taxon>rosids</taxon>
        <taxon>fabids</taxon>
        <taxon>Fabales</taxon>
        <taxon>Fabaceae</taxon>
        <taxon>Papilionoideae</taxon>
        <taxon>50 kb inversion clade</taxon>
        <taxon>NPAAA clade</taxon>
        <taxon>Hologalegina</taxon>
        <taxon>IRL clade</taxon>
        <taxon>Trifolieae</taxon>
        <taxon>Medicago</taxon>
    </lineage>
</organism>
<dbReference type="HOGENOM" id="CLU_2674796_0_0_1"/>
<dbReference type="Proteomes" id="UP000002051">
    <property type="component" value="Chromosome 3"/>
</dbReference>
<dbReference type="EnsemblPlants" id="KEH34779">
    <property type="protein sequence ID" value="KEH34779"/>
    <property type="gene ID" value="MTR_3g070037"/>
</dbReference>
<keyword evidence="3" id="KW-1185">Reference proteome</keyword>
<evidence type="ECO:0000313" key="2">
    <source>
        <dbReference type="EnsemblPlants" id="KEH34779"/>
    </source>
</evidence>
<dbReference type="EMBL" id="CM001219">
    <property type="protein sequence ID" value="KEH34779.1"/>
    <property type="molecule type" value="Genomic_DNA"/>
</dbReference>
<reference evidence="2" key="3">
    <citation type="submission" date="2015-04" db="UniProtKB">
        <authorList>
            <consortium name="EnsemblPlants"/>
        </authorList>
    </citation>
    <scope>IDENTIFICATION</scope>
    <source>
        <strain evidence="2">cv. Jemalong A17</strain>
    </source>
</reference>
<proteinExistence type="predicted"/>
<evidence type="ECO:0000313" key="1">
    <source>
        <dbReference type="EMBL" id="KEH34779.1"/>
    </source>
</evidence>
<reference evidence="1 3" key="2">
    <citation type="journal article" date="2014" name="BMC Genomics">
        <title>An improved genome release (version Mt4.0) for the model legume Medicago truncatula.</title>
        <authorList>
            <person name="Tang H."/>
            <person name="Krishnakumar V."/>
            <person name="Bidwell S."/>
            <person name="Rosen B."/>
            <person name="Chan A."/>
            <person name="Zhou S."/>
            <person name="Gentzbittel L."/>
            <person name="Childs K.L."/>
            <person name="Yandell M."/>
            <person name="Gundlach H."/>
            <person name="Mayer K.F."/>
            <person name="Schwartz D.C."/>
            <person name="Town C.D."/>
        </authorList>
    </citation>
    <scope>GENOME REANNOTATION</scope>
    <source>
        <strain evidence="1">A17</strain>
        <strain evidence="2 3">cv. Jemalong A17</strain>
    </source>
</reference>
<dbReference type="AlphaFoldDB" id="A0A072UY97"/>
<protein>
    <submittedName>
        <fullName evidence="1 2">Uncharacterized protein</fullName>
    </submittedName>
</protein>
<name>A0A072UY97_MEDTR</name>
<reference evidence="1 3" key="1">
    <citation type="journal article" date="2011" name="Nature">
        <title>The Medicago genome provides insight into the evolution of rhizobial symbioses.</title>
        <authorList>
            <person name="Young N.D."/>
            <person name="Debelle F."/>
            <person name="Oldroyd G.E."/>
            <person name="Geurts R."/>
            <person name="Cannon S.B."/>
            <person name="Udvardi M.K."/>
            <person name="Benedito V.A."/>
            <person name="Mayer K.F."/>
            <person name="Gouzy J."/>
            <person name="Schoof H."/>
            <person name="Van de Peer Y."/>
            <person name="Proost S."/>
            <person name="Cook D.R."/>
            <person name="Meyers B.C."/>
            <person name="Spannagl M."/>
            <person name="Cheung F."/>
            <person name="De Mita S."/>
            <person name="Krishnakumar V."/>
            <person name="Gundlach H."/>
            <person name="Zhou S."/>
            <person name="Mudge J."/>
            <person name="Bharti A.K."/>
            <person name="Murray J.D."/>
            <person name="Naoumkina M.A."/>
            <person name="Rosen B."/>
            <person name="Silverstein K.A."/>
            <person name="Tang H."/>
            <person name="Rombauts S."/>
            <person name="Zhao P.X."/>
            <person name="Zhou P."/>
            <person name="Barbe V."/>
            <person name="Bardou P."/>
            <person name="Bechner M."/>
            <person name="Bellec A."/>
            <person name="Berger A."/>
            <person name="Berges H."/>
            <person name="Bidwell S."/>
            <person name="Bisseling T."/>
            <person name="Choisne N."/>
            <person name="Couloux A."/>
            <person name="Denny R."/>
            <person name="Deshpande S."/>
            <person name="Dai X."/>
            <person name="Doyle J.J."/>
            <person name="Dudez A.M."/>
            <person name="Farmer A.D."/>
            <person name="Fouteau S."/>
            <person name="Franken C."/>
            <person name="Gibelin C."/>
            <person name="Gish J."/>
            <person name="Goldstein S."/>
            <person name="Gonzalez A.J."/>
            <person name="Green P.J."/>
            <person name="Hallab A."/>
            <person name="Hartog M."/>
            <person name="Hua A."/>
            <person name="Humphray S.J."/>
            <person name="Jeong D.H."/>
            <person name="Jing Y."/>
            <person name="Jocker A."/>
            <person name="Kenton S.M."/>
            <person name="Kim D.J."/>
            <person name="Klee K."/>
            <person name="Lai H."/>
            <person name="Lang C."/>
            <person name="Lin S."/>
            <person name="Macmil S.L."/>
            <person name="Magdelenat G."/>
            <person name="Matthews L."/>
            <person name="McCorrison J."/>
            <person name="Monaghan E.L."/>
            <person name="Mun J.H."/>
            <person name="Najar F.Z."/>
            <person name="Nicholson C."/>
            <person name="Noirot C."/>
            <person name="O'Bleness M."/>
            <person name="Paule C.R."/>
            <person name="Poulain J."/>
            <person name="Prion F."/>
            <person name="Qin B."/>
            <person name="Qu C."/>
            <person name="Retzel E.F."/>
            <person name="Riddle C."/>
            <person name="Sallet E."/>
            <person name="Samain S."/>
            <person name="Samson N."/>
            <person name="Sanders I."/>
            <person name="Saurat O."/>
            <person name="Scarpelli C."/>
            <person name="Schiex T."/>
            <person name="Segurens B."/>
            <person name="Severin A.J."/>
            <person name="Sherrier D.J."/>
            <person name="Shi R."/>
            <person name="Sims S."/>
            <person name="Singer S.R."/>
            <person name="Sinharoy S."/>
            <person name="Sterck L."/>
            <person name="Viollet A."/>
            <person name="Wang B.B."/>
            <person name="Wang K."/>
            <person name="Wang M."/>
            <person name="Wang X."/>
            <person name="Warfsmann J."/>
            <person name="Weissenbach J."/>
            <person name="White D.D."/>
            <person name="White J.D."/>
            <person name="Wiley G.B."/>
            <person name="Wincker P."/>
            <person name="Xing Y."/>
            <person name="Yang L."/>
            <person name="Yao Z."/>
            <person name="Ying F."/>
            <person name="Zhai J."/>
            <person name="Zhou L."/>
            <person name="Zuber A."/>
            <person name="Denarie J."/>
            <person name="Dixon R.A."/>
            <person name="May G.D."/>
            <person name="Schwartz D.C."/>
            <person name="Rogers J."/>
            <person name="Quetier F."/>
            <person name="Town C.D."/>
            <person name="Roe B.A."/>
        </authorList>
    </citation>
    <scope>NUCLEOTIDE SEQUENCE [LARGE SCALE GENOMIC DNA]</scope>
    <source>
        <strain evidence="1">A17</strain>
        <strain evidence="2 3">cv. Jemalong A17</strain>
    </source>
</reference>
<accession>A0A072UY97</accession>
<evidence type="ECO:0000313" key="3">
    <source>
        <dbReference type="Proteomes" id="UP000002051"/>
    </source>
</evidence>
<sequence>MNFDQLKINFVEKGFENKGESNESDEKDPALTSLSIFNGVLLMFATKRKIYSFGLSLTDESYMEIEEICEHECER</sequence>
<gene>
    <name evidence="1" type="ordered locus">MTR_3g070037</name>
</gene>